<reference evidence="1" key="1">
    <citation type="submission" date="2019-08" db="EMBL/GenBank/DDBJ databases">
        <authorList>
            <person name="Kucharzyk K."/>
            <person name="Murdoch R.W."/>
            <person name="Higgins S."/>
            <person name="Loffler F."/>
        </authorList>
    </citation>
    <scope>NUCLEOTIDE SEQUENCE</scope>
</reference>
<proteinExistence type="predicted"/>
<dbReference type="AlphaFoldDB" id="A0A645DUF8"/>
<dbReference type="EMBL" id="VSSQ01039880">
    <property type="protein sequence ID" value="MPM93017.1"/>
    <property type="molecule type" value="Genomic_DNA"/>
</dbReference>
<protein>
    <submittedName>
        <fullName evidence="1">Uncharacterized protein</fullName>
    </submittedName>
</protein>
<accession>A0A645DUF8</accession>
<organism evidence="1">
    <name type="scientific">bioreactor metagenome</name>
    <dbReference type="NCBI Taxonomy" id="1076179"/>
    <lineage>
        <taxon>unclassified sequences</taxon>
        <taxon>metagenomes</taxon>
        <taxon>ecological metagenomes</taxon>
    </lineage>
</organism>
<sequence length="80" mass="9661">MLQLNRHFNQIAVNAWCDHDYSNAVIQFLCFFVYDLNYADRTFSFKICQGIQIGFKNPRFLIRQIYIFFTHRIKINADSF</sequence>
<comment type="caution">
    <text evidence="1">The sequence shown here is derived from an EMBL/GenBank/DDBJ whole genome shotgun (WGS) entry which is preliminary data.</text>
</comment>
<gene>
    <name evidence="1" type="ORF">SDC9_140153</name>
</gene>
<name>A0A645DUF8_9ZZZZ</name>
<evidence type="ECO:0000313" key="1">
    <source>
        <dbReference type="EMBL" id="MPM93017.1"/>
    </source>
</evidence>